<evidence type="ECO:0000256" key="6">
    <source>
        <dbReference type="SAM" id="Phobius"/>
    </source>
</evidence>
<dbReference type="Proteomes" id="UP000182248">
    <property type="component" value="Unassembled WGS sequence"/>
</dbReference>
<feature type="transmembrane region" description="Helical" evidence="6">
    <location>
        <begin position="340"/>
        <end position="361"/>
    </location>
</feature>
<comment type="subcellular location">
    <subcellularLocation>
        <location evidence="1">Cell membrane</location>
        <topology evidence="1">Multi-pass membrane protein</topology>
    </subcellularLocation>
</comment>
<dbReference type="InterPro" id="IPR050250">
    <property type="entry name" value="Macrolide_Exporter_MacB"/>
</dbReference>
<dbReference type="GO" id="GO:0005886">
    <property type="term" value="C:plasma membrane"/>
    <property type="evidence" value="ECO:0007669"/>
    <property type="project" value="UniProtKB-SubCell"/>
</dbReference>
<evidence type="ECO:0000259" key="8">
    <source>
        <dbReference type="Pfam" id="PF12704"/>
    </source>
</evidence>
<evidence type="ECO:0000256" key="4">
    <source>
        <dbReference type="ARBA" id="ARBA00022989"/>
    </source>
</evidence>
<evidence type="ECO:0000256" key="5">
    <source>
        <dbReference type="ARBA" id="ARBA00023136"/>
    </source>
</evidence>
<keyword evidence="5 6" id="KW-0472">Membrane</keyword>
<feature type="domain" description="MacB-like periplasmic core" evidence="8">
    <location>
        <begin position="435"/>
        <end position="639"/>
    </location>
</feature>
<dbReference type="Pfam" id="PF12704">
    <property type="entry name" value="MacB_PCD"/>
    <property type="match status" value="2"/>
</dbReference>
<proteinExistence type="predicted"/>
<evidence type="ECO:0000256" key="2">
    <source>
        <dbReference type="ARBA" id="ARBA00022475"/>
    </source>
</evidence>
<feature type="transmembrane region" description="Helical" evidence="6">
    <location>
        <begin position="20"/>
        <end position="41"/>
    </location>
</feature>
<dbReference type="InterPro" id="IPR025857">
    <property type="entry name" value="MacB_PCD"/>
</dbReference>
<keyword evidence="2" id="KW-1003">Cell membrane</keyword>
<dbReference type="EMBL" id="FPJE01000001">
    <property type="protein sequence ID" value="SFW13192.1"/>
    <property type="molecule type" value="Genomic_DNA"/>
</dbReference>
<accession>A0A1K1LQP6</accession>
<dbReference type="InterPro" id="IPR003838">
    <property type="entry name" value="ABC3_permease_C"/>
</dbReference>
<evidence type="ECO:0000256" key="3">
    <source>
        <dbReference type="ARBA" id="ARBA00022692"/>
    </source>
</evidence>
<dbReference type="AlphaFoldDB" id="A0A1K1LQP6"/>
<feature type="domain" description="MacB-like periplasmic core" evidence="8">
    <location>
        <begin position="21"/>
        <end position="209"/>
    </location>
</feature>
<reference evidence="9 10" key="1">
    <citation type="submission" date="2016-11" db="EMBL/GenBank/DDBJ databases">
        <authorList>
            <person name="Jaros S."/>
            <person name="Januszkiewicz K."/>
            <person name="Wedrychowicz H."/>
        </authorList>
    </citation>
    <scope>NUCLEOTIDE SEQUENCE [LARGE SCALE GENOMIC DNA]</scope>
    <source>
        <strain evidence="9 10">CGMCC 1.12145</strain>
    </source>
</reference>
<evidence type="ECO:0000256" key="1">
    <source>
        <dbReference type="ARBA" id="ARBA00004651"/>
    </source>
</evidence>
<keyword evidence="3 6" id="KW-0812">Transmembrane</keyword>
<feature type="transmembrane region" description="Helical" evidence="6">
    <location>
        <begin position="428"/>
        <end position="448"/>
    </location>
</feature>
<keyword evidence="4 6" id="KW-1133">Transmembrane helix</keyword>
<dbReference type="PANTHER" id="PTHR30572">
    <property type="entry name" value="MEMBRANE COMPONENT OF TRANSPORTER-RELATED"/>
    <property type="match status" value="1"/>
</dbReference>
<feature type="transmembrane region" description="Helical" evidence="6">
    <location>
        <begin position="728"/>
        <end position="747"/>
    </location>
</feature>
<name>A0A1K1LQP6_9FLAO</name>
<feature type="transmembrane region" description="Helical" evidence="6">
    <location>
        <begin position="759"/>
        <end position="780"/>
    </location>
</feature>
<gene>
    <name evidence="9" type="ORF">SAMN02927921_00180</name>
</gene>
<dbReference type="RefSeq" id="WP_072315416.1">
    <property type="nucleotide sequence ID" value="NZ_FPJE01000001.1"/>
</dbReference>
<evidence type="ECO:0000313" key="10">
    <source>
        <dbReference type="Proteomes" id="UP000182248"/>
    </source>
</evidence>
<feature type="transmembrane region" description="Helical" evidence="6">
    <location>
        <begin position="679"/>
        <end position="701"/>
    </location>
</feature>
<sequence length="799" mass="90724">MIKNYFKIAWRNIRKRKSVALINILGLALGFSCAILIFLFIQFHLTFDNFHKDSDRIYRFVSEVHRDHIAYKSTVPPALPNVFKNDYNYAEKVAKIIDRGEQLITVNSGATPQRYKPRTAFVEPDFFRIFNFPLIDKDFSDELTAPNTAIITREMAKKLFGDTSPINQTFIWDNKDTIRVTGVLKDLPKNTLINSRVFISFKTLQTSDRTSWIATESWTGTATSLQCFTLLRLNQDPLKIEQEMKKWPAKYHPEPVSTEDHYKLQPFPDIHFDSRYSNSINIKLLWILGAIGFFLILIACINFINISAAQSVYRSKEVGVRKVLGSFKDQLFRQFLTETFLITLIALIIGFGLSVLFLPFFNNTFNLSLSKNGLINFRFAGFIAILLIGVAILAGSYPGIILARIAPVLALKRKLTQSDTGSSLTRKILVTSQFVISIVLIIAVLVIGKQIKYATSSDLGYDTSTIVMVGLPETLEQAQLNTLKNKIVQSSNIKRVSICFTSPGAQTDGWGTDVNFNGNPKYEKFLIQSKMGDEDYIETFGIQLVAGRNFIKKDSVDEVLVNETFGTKIGINSPEELLGKPIKISDDYIQGRIVGVVKDFYNQDFHGTISPVFIAPAPDLWYNEIGVKINRKNTKEALQHIEQQWTSYFPNFIFEYAFLNDRVTEMYKSEQQFLSLTRLFSFLAIFIDGLGIYGLVSFFVAQKTKEVGIRKVLGGRVIDILGLFFKDFFTLIGIAGLIASPIAWYFMNDWLQHYAYRTQINWWVFALPIGCVLVLTLLIASYKGYRAATANPVKSLRSE</sequence>
<feature type="transmembrane region" description="Helical" evidence="6">
    <location>
        <begin position="284"/>
        <end position="306"/>
    </location>
</feature>
<protein>
    <submittedName>
        <fullName evidence="9">ABC-type antimicrobial peptide transport system, permease component</fullName>
    </submittedName>
</protein>
<feature type="domain" description="ABC3 transporter permease C-terminal" evidence="7">
    <location>
        <begin position="679"/>
        <end position="792"/>
    </location>
</feature>
<dbReference type="PROSITE" id="PS51257">
    <property type="entry name" value="PROKAR_LIPOPROTEIN"/>
    <property type="match status" value="1"/>
</dbReference>
<feature type="domain" description="ABC3 transporter permease C-terminal" evidence="7">
    <location>
        <begin position="290"/>
        <end position="406"/>
    </location>
</feature>
<keyword evidence="10" id="KW-1185">Reference proteome</keyword>
<dbReference type="STRING" id="1150368.SAMN02927921_00180"/>
<evidence type="ECO:0000259" key="7">
    <source>
        <dbReference type="Pfam" id="PF02687"/>
    </source>
</evidence>
<dbReference type="GO" id="GO:0022857">
    <property type="term" value="F:transmembrane transporter activity"/>
    <property type="evidence" value="ECO:0007669"/>
    <property type="project" value="TreeGrafter"/>
</dbReference>
<dbReference type="Pfam" id="PF02687">
    <property type="entry name" value="FtsX"/>
    <property type="match status" value="2"/>
</dbReference>
<evidence type="ECO:0000313" key="9">
    <source>
        <dbReference type="EMBL" id="SFW13192.1"/>
    </source>
</evidence>
<dbReference type="PANTHER" id="PTHR30572:SF18">
    <property type="entry name" value="ABC-TYPE MACROLIDE FAMILY EXPORT SYSTEM PERMEASE COMPONENT 2"/>
    <property type="match status" value="1"/>
</dbReference>
<organism evidence="9 10">
    <name type="scientific">Sinomicrobium oceani</name>
    <dbReference type="NCBI Taxonomy" id="1150368"/>
    <lineage>
        <taxon>Bacteria</taxon>
        <taxon>Pseudomonadati</taxon>
        <taxon>Bacteroidota</taxon>
        <taxon>Flavobacteriia</taxon>
        <taxon>Flavobacteriales</taxon>
        <taxon>Flavobacteriaceae</taxon>
        <taxon>Sinomicrobium</taxon>
    </lineage>
</organism>
<dbReference type="OrthoDB" id="5933722at2"/>
<feature type="transmembrane region" description="Helical" evidence="6">
    <location>
        <begin position="381"/>
        <end position="407"/>
    </location>
</feature>